<name>B6W742_9FIRM</name>
<evidence type="ECO:0000313" key="5">
    <source>
        <dbReference type="EMBL" id="EEB36759.1"/>
    </source>
</evidence>
<dbReference type="SMART" id="SM00418">
    <property type="entry name" value="HTH_ARSR"/>
    <property type="match status" value="1"/>
</dbReference>
<proteinExistence type="predicted"/>
<feature type="domain" description="HTH arsR-type" evidence="4">
    <location>
        <begin position="16"/>
        <end position="110"/>
    </location>
</feature>
<accession>B6W742</accession>
<keyword evidence="1" id="KW-0805">Transcription regulation</keyword>
<dbReference type="Gene3D" id="1.10.10.10">
    <property type="entry name" value="Winged helix-like DNA-binding domain superfamily/Winged helix DNA-binding domain"/>
    <property type="match status" value="1"/>
</dbReference>
<reference evidence="5 6" key="1">
    <citation type="submission" date="2008-09" db="EMBL/GenBank/DDBJ databases">
        <authorList>
            <person name="Fulton L."/>
            <person name="Clifton S."/>
            <person name="Fulton B."/>
            <person name="Xu J."/>
            <person name="Minx P."/>
            <person name="Pepin K.H."/>
            <person name="Johnson M."/>
            <person name="Thiruvilangam P."/>
            <person name="Bhonagiri V."/>
            <person name="Nash W.E."/>
            <person name="Mardis E.R."/>
            <person name="Wilson R.K."/>
        </authorList>
    </citation>
    <scope>NUCLEOTIDE SEQUENCE [LARGE SCALE GENOMIC DNA]</scope>
    <source>
        <strain evidence="5 6">DSM 7454</strain>
    </source>
</reference>
<dbReference type="EMBL" id="ABXA01000010">
    <property type="protein sequence ID" value="EEB36759.1"/>
    <property type="molecule type" value="Genomic_DNA"/>
</dbReference>
<dbReference type="GO" id="GO:0003700">
    <property type="term" value="F:DNA-binding transcription factor activity"/>
    <property type="evidence" value="ECO:0007669"/>
    <property type="project" value="InterPro"/>
</dbReference>
<dbReference type="InterPro" id="IPR051011">
    <property type="entry name" value="Metal_resp_trans_reg"/>
</dbReference>
<dbReference type="PROSITE" id="PS50987">
    <property type="entry name" value="HTH_ARSR_2"/>
    <property type="match status" value="1"/>
</dbReference>
<keyword evidence="2" id="KW-0238">DNA-binding</keyword>
<dbReference type="GO" id="GO:0003677">
    <property type="term" value="F:DNA binding"/>
    <property type="evidence" value="ECO:0007669"/>
    <property type="project" value="UniProtKB-KW"/>
</dbReference>
<dbReference type="CDD" id="cd00090">
    <property type="entry name" value="HTH_ARSR"/>
    <property type="match status" value="1"/>
</dbReference>
<dbReference type="SUPFAM" id="SSF46785">
    <property type="entry name" value="Winged helix' DNA-binding domain"/>
    <property type="match status" value="1"/>
</dbReference>
<dbReference type="NCBIfam" id="NF033788">
    <property type="entry name" value="HTH_metalloreg"/>
    <property type="match status" value="1"/>
</dbReference>
<dbReference type="AlphaFoldDB" id="B6W742"/>
<dbReference type="Pfam" id="PF01022">
    <property type="entry name" value="HTH_5"/>
    <property type="match status" value="1"/>
</dbReference>
<gene>
    <name evidence="5" type="ORF">ANHYDRO_00360</name>
</gene>
<dbReference type="InterPro" id="IPR036388">
    <property type="entry name" value="WH-like_DNA-bd_sf"/>
</dbReference>
<dbReference type="PANTHER" id="PTHR43132:SF6">
    <property type="entry name" value="HTH-TYPE TRANSCRIPTIONAL REPRESSOR CZRA"/>
    <property type="match status" value="1"/>
</dbReference>
<dbReference type="PRINTS" id="PR00778">
    <property type="entry name" value="HTHARSR"/>
</dbReference>
<dbReference type="Proteomes" id="UP000005451">
    <property type="component" value="Unassembled WGS sequence"/>
</dbReference>
<dbReference type="STRING" id="561177.ANHYDRO_00360"/>
<keyword evidence="3" id="KW-0804">Transcription</keyword>
<evidence type="ECO:0000256" key="2">
    <source>
        <dbReference type="ARBA" id="ARBA00023125"/>
    </source>
</evidence>
<evidence type="ECO:0000256" key="3">
    <source>
        <dbReference type="ARBA" id="ARBA00023163"/>
    </source>
</evidence>
<evidence type="ECO:0000313" key="6">
    <source>
        <dbReference type="Proteomes" id="UP000005451"/>
    </source>
</evidence>
<protein>
    <submittedName>
        <fullName evidence="5">Transcriptional regulator, ArsR family</fullName>
    </submittedName>
</protein>
<organism evidence="5 6">
    <name type="scientific">Anaerococcus hydrogenalis DSM 7454</name>
    <dbReference type="NCBI Taxonomy" id="561177"/>
    <lineage>
        <taxon>Bacteria</taxon>
        <taxon>Bacillati</taxon>
        <taxon>Bacillota</taxon>
        <taxon>Tissierellia</taxon>
        <taxon>Tissierellales</taxon>
        <taxon>Peptoniphilaceae</taxon>
        <taxon>Anaerococcus</taxon>
    </lineage>
</organism>
<reference evidence="5 6" key="2">
    <citation type="submission" date="2008-10" db="EMBL/GenBank/DDBJ databases">
        <title>Draft genome sequence of Anaerococcus hydrogenalis (DSM 7454).</title>
        <authorList>
            <person name="Sudarsanam P."/>
            <person name="Ley R."/>
            <person name="Guruge J."/>
            <person name="Turnbaugh P.J."/>
            <person name="Mahowald M."/>
            <person name="Liep D."/>
            <person name="Gordon J."/>
        </authorList>
    </citation>
    <scope>NUCLEOTIDE SEQUENCE [LARGE SCALE GENOMIC DNA]</scope>
    <source>
        <strain evidence="5 6">DSM 7454</strain>
    </source>
</reference>
<dbReference type="InterPro" id="IPR036390">
    <property type="entry name" value="WH_DNA-bd_sf"/>
</dbReference>
<dbReference type="eggNOG" id="COG0640">
    <property type="taxonomic scope" value="Bacteria"/>
</dbReference>
<evidence type="ECO:0000256" key="1">
    <source>
        <dbReference type="ARBA" id="ARBA00023015"/>
    </source>
</evidence>
<evidence type="ECO:0000259" key="4">
    <source>
        <dbReference type="PROSITE" id="PS50987"/>
    </source>
</evidence>
<dbReference type="InterPro" id="IPR001845">
    <property type="entry name" value="HTH_ArsR_DNA-bd_dom"/>
</dbReference>
<dbReference type="InterPro" id="IPR011991">
    <property type="entry name" value="ArsR-like_HTH"/>
</dbReference>
<sequence>MNIIFGGSMEKSFENVSNNDLFDLADLFKVFSDSTRIRILFSLFDNEKNVNTISNELDLSQSAISHQLRYLKDSNLVKSQRDGQAMIYALSDRHVKFIIKLGLEHLYEDR</sequence>
<comment type="caution">
    <text evidence="5">The sequence shown here is derived from an EMBL/GenBank/DDBJ whole genome shotgun (WGS) entry which is preliminary data.</text>
</comment>
<dbReference type="PANTHER" id="PTHR43132">
    <property type="entry name" value="ARSENICAL RESISTANCE OPERON REPRESSOR ARSR-RELATED"/>
    <property type="match status" value="1"/>
</dbReference>